<dbReference type="PANTHER" id="PTHR11920:SF335">
    <property type="entry name" value="GUANYLATE CYCLASE"/>
    <property type="match status" value="1"/>
</dbReference>
<keyword evidence="11" id="KW-1185">Reference proteome</keyword>
<comment type="subcellular location">
    <subcellularLocation>
        <location evidence="1">Membrane</location>
    </subcellularLocation>
</comment>
<evidence type="ECO:0000259" key="8">
    <source>
        <dbReference type="PROSITE" id="PS50110"/>
    </source>
</evidence>
<dbReference type="Proteomes" id="UP000611708">
    <property type="component" value="Unassembled WGS sequence"/>
</dbReference>
<dbReference type="Gene3D" id="3.30.70.1230">
    <property type="entry name" value="Nucleotide cyclase"/>
    <property type="match status" value="1"/>
</dbReference>
<keyword evidence="5" id="KW-0472">Membrane</keyword>
<name>A0ABS0HQR9_9HYPH</name>
<gene>
    <name evidence="10" type="ORF">I2H36_07175</name>
</gene>
<evidence type="ECO:0000259" key="9">
    <source>
        <dbReference type="PROSITE" id="PS50125"/>
    </source>
</evidence>
<dbReference type="InterPro" id="IPR050401">
    <property type="entry name" value="Cyclic_nucleotide_synthase"/>
</dbReference>
<dbReference type="SMART" id="SM00448">
    <property type="entry name" value="REC"/>
    <property type="match status" value="1"/>
</dbReference>
<organism evidence="10 11">
    <name type="scientific">Microvirga terrestris</name>
    <dbReference type="NCBI Taxonomy" id="2791024"/>
    <lineage>
        <taxon>Bacteria</taxon>
        <taxon>Pseudomonadati</taxon>
        <taxon>Pseudomonadota</taxon>
        <taxon>Alphaproteobacteria</taxon>
        <taxon>Hyphomicrobiales</taxon>
        <taxon>Methylobacteriaceae</taxon>
        <taxon>Microvirga</taxon>
    </lineage>
</organism>
<evidence type="ECO:0000256" key="5">
    <source>
        <dbReference type="ARBA" id="ARBA00023136"/>
    </source>
</evidence>
<dbReference type="Gene3D" id="3.40.50.2300">
    <property type="match status" value="1"/>
</dbReference>
<dbReference type="PANTHER" id="PTHR11920">
    <property type="entry name" value="GUANYLYL CYCLASE"/>
    <property type="match status" value="1"/>
</dbReference>
<dbReference type="InterPro" id="IPR029787">
    <property type="entry name" value="Nucleotide_cyclase"/>
</dbReference>
<reference evidence="10 11" key="1">
    <citation type="submission" date="2020-11" db="EMBL/GenBank/DDBJ databases">
        <authorList>
            <person name="Kim M.K."/>
        </authorList>
    </citation>
    <scope>NUCLEOTIDE SEQUENCE [LARGE SCALE GENOMIC DNA]</scope>
    <source>
        <strain evidence="10 11">BT290</strain>
    </source>
</reference>
<evidence type="ECO:0000256" key="4">
    <source>
        <dbReference type="ARBA" id="ARBA00022989"/>
    </source>
</evidence>
<feature type="domain" description="Guanylate cyclase" evidence="9">
    <location>
        <begin position="178"/>
        <end position="301"/>
    </location>
</feature>
<dbReference type="SUPFAM" id="SSF52172">
    <property type="entry name" value="CheY-like"/>
    <property type="match status" value="1"/>
</dbReference>
<keyword evidence="6" id="KW-0456">Lyase</keyword>
<dbReference type="CDD" id="cd07302">
    <property type="entry name" value="CHD"/>
    <property type="match status" value="1"/>
</dbReference>
<accession>A0ABS0HQR9</accession>
<dbReference type="SMART" id="SM00044">
    <property type="entry name" value="CYCc"/>
    <property type="match status" value="1"/>
</dbReference>
<feature type="domain" description="Response regulatory" evidence="8">
    <location>
        <begin position="7"/>
        <end position="124"/>
    </location>
</feature>
<dbReference type="RefSeq" id="WP_196263214.1">
    <property type="nucleotide sequence ID" value="NZ_JADQDN010000003.1"/>
</dbReference>
<feature type="modified residue" description="4-aspartylphosphate" evidence="7">
    <location>
        <position position="57"/>
    </location>
</feature>
<dbReference type="InterPro" id="IPR001054">
    <property type="entry name" value="A/G_cyclase"/>
</dbReference>
<evidence type="ECO:0000256" key="7">
    <source>
        <dbReference type="PROSITE-ProRule" id="PRU00169"/>
    </source>
</evidence>
<keyword evidence="7" id="KW-0597">Phosphoprotein</keyword>
<dbReference type="EMBL" id="JADQDN010000003">
    <property type="protein sequence ID" value="MBF9195813.1"/>
    <property type="molecule type" value="Genomic_DNA"/>
</dbReference>
<dbReference type="Pfam" id="PF00211">
    <property type="entry name" value="Guanylate_cyc"/>
    <property type="match status" value="1"/>
</dbReference>
<dbReference type="PROSITE" id="PS50110">
    <property type="entry name" value="RESPONSE_REGULATORY"/>
    <property type="match status" value="1"/>
</dbReference>
<evidence type="ECO:0000313" key="11">
    <source>
        <dbReference type="Proteomes" id="UP000611708"/>
    </source>
</evidence>
<comment type="caution">
    <text evidence="10">The sequence shown here is derived from an EMBL/GenBank/DDBJ whole genome shotgun (WGS) entry which is preliminary data.</text>
</comment>
<protein>
    <submittedName>
        <fullName evidence="10">Response regulator</fullName>
    </submittedName>
</protein>
<dbReference type="Pfam" id="PF00072">
    <property type="entry name" value="Response_reg"/>
    <property type="match status" value="1"/>
</dbReference>
<keyword evidence="3" id="KW-0547">Nucleotide-binding</keyword>
<dbReference type="InterPro" id="IPR001789">
    <property type="entry name" value="Sig_transdc_resp-reg_receiver"/>
</dbReference>
<evidence type="ECO:0000256" key="6">
    <source>
        <dbReference type="ARBA" id="ARBA00023239"/>
    </source>
</evidence>
<evidence type="ECO:0000256" key="1">
    <source>
        <dbReference type="ARBA" id="ARBA00004370"/>
    </source>
</evidence>
<sequence>MSGAGVRILVVDDNEDNRYTLTRRLQREGWTDLATAENGREALTLIAQERFDLVLLDIMMPEINGYEVLKQLKTGSATRDIPVLMISALSEFESVVRCIELGAEDYLPKPFNPALLRARVRACLEKKRLHDQELSYLTEIDHQRRRAEALLHAILPSQAVDELEKSQTVTPRRHEDVVVFFADIVGFTAYCDLLAPEEIVANLDVYASTFEEIASHHGLEKIKTVGDGFLATAGLLLPNPDPVMASIQCAMSTIASARDLPLPWDVRVGIHIGPVVAGVVGRQKFSFDIWGDTVNVAARLAGHGRQSGINLSATAWERIRTRVDATPLGPVLIKGKGAIDAYRVAPPG</sequence>
<evidence type="ECO:0000256" key="3">
    <source>
        <dbReference type="ARBA" id="ARBA00022741"/>
    </source>
</evidence>
<keyword evidence="2" id="KW-0812">Transmembrane</keyword>
<dbReference type="InterPro" id="IPR011006">
    <property type="entry name" value="CheY-like_superfamily"/>
</dbReference>
<dbReference type="PROSITE" id="PS50125">
    <property type="entry name" value="GUANYLATE_CYCLASE_2"/>
    <property type="match status" value="1"/>
</dbReference>
<dbReference type="SUPFAM" id="SSF55073">
    <property type="entry name" value="Nucleotide cyclase"/>
    <property type="match status" value="1"/>
</dbReference>
<proteinExistence type="predicted"/>
<evidence type="ECO:0000313" key="10">
    <source>
        <dbReference type="EMBL" id="MBF9195813.1"/>
    </source>
</evidence>
<keyword evidence="4" id="KW-1133">Transmembrane helix</keyword>
<evidence type="ECO:0000256" key="2">
    <source>
        <dbReference type="ARBA" id="ARBA00022692"/>
    </source>
</evidence>